<reference evidence="1" key="1">
    <citation type="submission" date="2018-10" db="EMBL/GenBank/DDBJ databases">
        <authorList>
            <person name="Plewniak F."/>
        </authorList>
    </citation>
    <scope>NUCLEOTIDE SEQUENCE</scope>
</reference>
<name>A0A3P3ZMY6_9ZZZZ</name>
<dbReference type="EMBL" id="UOYP01000162">
    <property type="protein sequence ID" value="VAY87835.1"/>
    <property type="molecule type" value="Genomic_DNA"/>
</dbReference>
<dbReference type="AlphaFoldDB" id="A0A3P3ZMY6"/>
<accession>A0A3P3ZMY6</accession>
<protein>
    <submittedName>
        <fullName evidence="1">Uncharacterized protein</fullName>
    </submittedName>
</protein>
<sequence>MCGTMMVKMRGFWGSAVELGGPGMGWEVTIRDSEGGE</sequence>
<proteinExistence type="predicted"/>
<evidence type="ECO:0000313" key="1">
    <source>
        <dbReference type="EMBL" id="VAY87835.1"/>
    </source>
</evidence>
<gene>
    <name evidence="1" type="ORF">CARN8_2440003</name>
</gene>
<organism evidence="1">
    <name type="scientific">mine drainage metagenome</name>
    <dbReference type="NCBI Taxonomy" id="410659"/>
    <lineage>
        <taxon>unclassified sequences</taxon>
        <taxon>metagenomes</taxon>
        <taxon>ecological metagenomes</taxon>
    </lineage>
</organism>